<feature type="domain" description="CobQ/CobB/MinD/ParA nucleotide binding" evidence="3">
    <location>
        <begin position="31"/>
        <end position="257"/>
    </location>
</feature>
<dbReference type="EMBL" id="LWAE01000001">
    <property type="protein sequence ID" value="KZL93331.1"/>
    <property type="molecule type" value="Genomic_DNA"/>
</dbReference>
<dbReference type="AlphaFoldDB" id="A0A162U1S3"/>
<dbReference type="CDD" id="cd02034">
    <property type="entry name" value="CooC1"/>
    <property type="match status" value="1"/>
</dbReference>
<reference evidence="4 5" key="1">
    <citation type="submission" date="2016-04" db="EMBL/GenBank/DDBJ databases">
        <title>Genome sequence of Clostridium magnum DSM 2767.</title>
        <authorList>
            <person name="Poehlein A."/>
            <person name="Uhlig R."/>
            <person name="Fischer R."/>
            <person name="Bahl H."/>
            <person name="Daniel R."/>
        </authorList>
    </citation>
    <scope>NUCLEOTIDE SEQUENCE [LARGE SCALE GENOMIC DNA]</scope>
    <source>
        <strain evidence="4 5">DSM 2767</strain>
    </source>
</reference>
<dbReference type="SUPFAM" id="SSF52540">
    <property type="entry name" value="P-loop containing nucleoside triphosphate hydrolases"/>
    <property type="match status" value="1"/>
</dbReference>
<keyword evidence="5" id="KW-1185">Reference proteome</keyword>
<organism evidence="4 5">
    <name type="scientific">Clostridium magnum DSM 2767</name>
    <dbReference type="NCBI Taxonomy" id="1121326"/>
    <lineage>
        <taxon>Bacteria</taxon>
        <taxon>Bacillati</taxon>
        <taxon>Bacillota</taxon>
        <taxon>Clostridia</taxon>
        <taxon>Eubacteriales</taxon>
        <taxon>Clostridiaceae</taxon>
        <taxon>Clostridium</taxon>
    </lineage>
</organism>
<keyword evidence="2" id="KW-0067">ATP-binding</keyword>
<dbReference type="Proteomes" id="UP000076603">
    <property type="component" value="Unassembled WGS sequence"/>
</dbReference>
<dbReference type="GO" id="GO:0016887">
    <property type="term" value="F:ATP hydrolysis activity"/>
    <property type="evidence" value="ECO:0007669"/>
    <property type="project" value="TreeGrafter"/>
</dbReference>
<accession>A0A162U1S3</accession>
<gene>
    <name evidence="4" type="primary">minD_1</name>
    <name evidence="4" type="ORF">CLMAG_03550</name>
</gene>
<dbReference type="Gene3D" id="3.40.50.300">
    <property type="entry name" value="P-loop containing nucleotide triphosphate hydrolases"/>
    <property type="match status" value="1"/>
</dbReference>
<dbReference type="InterPro" id="IPR027417">
    <property type="entry name" value="P-loop_NTPase"/>
</dbReference>
<dbReference type="STRING" id="1121326.CLMAG_03550"/>
<comment type="caution">
    <text evidence="4">The sequence shown here is derived from an EMBL/GenBank/DDBJ whole genome shotgun (WGS) entry which is preliminary data.</text>
</comment>
<name>A0A162U1S3_9CLOT</name>
<dbReference type="InterPro" id="IPR050625">
    <property type="entry name" value="ParA/MinD_ATPase"/>
</dbReference>
<keyword evidence="1" id="KW-0547">Nucleotide-binding</keyword>
<dbReference type="PATRIC" id="fig|1121326.3.peg.332"/>
<evidence type="ECO:0000259" key="3">
    <source>
        <dbReference type="Pfam" id="PF01656"/>
    </source>
</evidence>
<dbReference type="PANTHER" id="PTHR43384:SF6">
    <property type="entry name" value="SEPTUM SITE-DETERMINING PROTEIN MIND HOMOLOG, CHLOROPLASTIC"/>
    <property type="match status" value="1"/>
</dbReference>
<dbReference type="GO" id="GO:0005524">
    <property type="term" value="F:ATP binding"/>
    <property type="evidence" value="ECO:0007669"/>
    <property type="project" value="UniProtKB-KW"/>
</dbReference>
<dbReference type="PIRSF" id="PIRSF005647">
    <property type="entry name" value="CooC"/>
    <property type="match status" value="1"/>
</dbReference>
<dbReference type="Pfam" id="PF01656">
    <property type="entry name" value="CbiA"/>
    <property type="match status" value="1"/>
</dbReference>
<evidence type="ECO:0000256" key="2">
    <source>
        <dbReference type="ARBA" id="ARBA00022840"/>
    </source>
</evidence>
<dbReference type="FunFam" id="3.40.50.300:FF:001573">
    <property type="entry name" value="Carbon monoxide dehydrogenase accessory protein CooC"/>
    <property type="match status" value="1"/>
</dbReference>
<dbReference type="InterPro" id="IPR014433">
    <property type="entry name" value="CooC"/>
</dbReference>
<evidence type="ECO:0000313" key="4">
    <source>
        <dbReference type="EMBL" id="KZL93331.1"/>
    </source>
</evidence>
<dbReference type="PANTHER" id="PTHR43384">
    <property type="entry name" value="SEPTUM SITE-DETERMINING PROTEIN MIND HOMOLOG, CHLOROPLASTIC-RELATED"/>
    <property type="match status" value="1"/>
</dbReference>
<proteinExistence type="predicted"/>
<evidence type="ECO:0000256" key="1">
    <source>
        <dbReference type="ARBA" id="ARBA00022741"/>
    </source>
</evidence>
<sequence>MRQDADKRIANNIDEATIVAKKEGLHMKMKMAITGKGGVGKTTFTAIISRIYAEEGYKVLAVDADPDPNLALALGFPEKLIDEIVPISEMKKLVAERTSSTPGSFGKMFKINPKVDDIPERYCKEYNGVRLLTMGTVDTGGTGCICPENVLLKKLTSHLMLQNKDIVIMDMEAGIEHLGRGTAQGVDVFIVVVEPGIRSIQTYKHVKRLAGDLGIGKVFVVANKIKNADDEKYILENIDEGACLGFIHYKDTVGSSDRVNQSPYDSNKETVEEVKNIKQKLEMGVF</sequence>
<evidence type="ECO:0000313" key="5">
    <source>
        <dbReference type="Proteomes" id="UP000076603"/>
    </source>
</evidence>
<dbReference type="GO" id="GO:0051782">
    <property type="term" value="P:negative regulation of cell division"/>
    <property type="evidence" value="ECO:0007669"/>
    <property type="project" value="TreeGrafter"/>
</dbReference>
<dbReference type="GO" id="GO:0005829">
    <property type="term" value="C:cytosol"/>
    <property type="evidence" value="ECO:0007669"/>
    <property type="project" value="TreeGrafter"/>
</dbReference>
<dbReference type="GO" id="GO:0009898">
    <property type="term" value="C:cytoplasmic side of plasma membrane"/>
    <property type="evidence" value="ECO:0007669"/>
    <property type="project" value="TreeGrafter"/>
</dbReference>
<protein>
    <submittedName>
        <fullName evidence="4">Septum site-determining protein MinD</fullName>
    </submittedName>
</protein>
<dbReference type="InterPro" id="IPR002586">
    <property type="entry name" value="CobQ/CobB/MinD/ParA_Nub-bd_dom"/>
</dbReference>